<accession>A0ABQ1QP29</accession>
<comment type="caution">
    <text evidence="1">The sequence shown here is derived from an EMBL/GenBank/DDBJ whole genome shotgun (WGS) entry which is preliminary data.</text>
</comment>
<reference evidence="2" key="1">
    <citation type="journal article" date="2019" name="Int. J. Syst. Evol. Microbiol.">
        <title>The Global Catalogue of Microorganisms (GCM) 10K type strain sequencing project: providing services to taxonomists for standard genome sequencing and annotation.</title>
        <authorList>
            <consortium name="The Broad Institute Genomics Platform"/>
            <consortium name="The Broad Institute Genome Sequencing Center for Infectious Disease"/>
            <person name="Wu L."/>
            <person name="Ma J."/>
        </authorList>
    </citation>
    <scope>NUCLEOTIDE SEQUENCE [LARGE SCALE GENOMIC DNA]</scope>
    <source>
        <strain evidence="2">CGMCC 1.12922</strain>
    </source>
</reference>
<gene>
    <name evidence="1" type="ORF">GCM10011358_17170</name>
</gene>
<protein>
    <submittedName>
        <fullName evidence="1">ATP-dependent DNA ligase</fullName>
    </submittedName>
</protein>
<evidence type="ECO:0000313" key="1">
    <source>
        <dbReference type="EMBL" id="GGD33670.1"/>
    </source>
</evidence>
<sequence>MITSHEIHTRSESFMKLRPFALATALASLGLALPAAAHFLEILPQADVLPEGGDVRLDLTFTHPFEGGPVMQMERPAAVGVLHGGEKTDLGGALTEAPQEGAMAWRLTHALDTPGAAVFWVAPHPYWEPAEGAFIAHYAKVVVDSYATGEGWDAMVGLPVEIAPLTRPTGIWAGNLFSGVVTKAGEPVPFAEVEVEFVNDGRLDAPNEAFVTQVIKADANGSFHYAMAFPGWWGFAALLEADDPMTSPEGEAVPVEEGALIWVHAQGAGN</sequence>
<dbReference type="Pfam" id="PF10670">
    <property type="entry name" value="DUF4198"/>
    <property type="match status" value="1"/>
</dbReference>
<name>A0ABQ1QP29_9RHOB</name>
<dbReference type="InterPro" id="IPR019613">
    <property type="entry name" value="DUF4198"/>
</dbReference>
<proteinExistence type="predicted"/>
<evidence type="ECO:0000313" key="2">
    <source>
        <dbReference type="Proteomes" id="UP000617355"/>
    </source>
</evidence>
<dbReference type="Proteomes" id="UP000617355">
    <property type="component" value="Unassembled WGS sequence"/>
</dbReference>
<organism evidence="1 2">
    <name type="scientific">Sinisalibacter lacisalsi</name>
    <dbReference type="NCBI Taxonomy" id="1526570"/>
    <lineage>
        <taxon>Bacteria</taxon>
        <taxon>Pseudomonadati</taxon>
        <taxon>Pseudomonadota</taxon>
        <taxon>Alphaproteobacteria</taxon>
        <taxon>Rhodobacterales</taxon>
        <taxon>Roseobacteraceae</taxon>
        <taxon>Sinisalibacter</taxon>
    </lineage>
</organism>
<dbReference type="GO" id="GO:0016874">
    <property type="term" value="F:ligase activity"/>
    <property type="evidence" value="ECO:0007669"/>
    <property type="project" value="UniProtKB-KW"/>
</dbReference>
<keyword evidence="2" id="KW-1185">Reference proteome</keyword>
<keyword evidence="1" id="KW-0436">Ligase</keyword>
<dbReference type="EMBL" id="BMGI01000002">
    <property type="protein sequence ID" value="GGD33670.1"/>
    <property type="molecule type" value="Genomic_DNA"/>
</dbReference>